<dbReference type="InterPro" id="IPR001199">
    <property type="entry name" value="Cyt_B5-like_heme/steroid-bd"/>
</dbReference>
<evidence type="ECO:0000256" key="4">
    <source>
        <dbReference type="RuleBase" id="RU362121"/>
    </source>
</evidence>
<dbReference type="PANTHER" id="PTHR46237:SF1">
    <property type="entry name" value="CYTOCHROME B5 REDUCTASE 4"/>
    <property type="match status" value="1"/>
</dbReference>
<name>A0A1Y2F7X5_PROLT</name>
<evidence type="ECO:0000259" key="6">
    <source>
        <dbReference type="PROSITE" id="PS50255"/>
    </source>
</evidence>
<gene>
    <name evidence="7" type="ORF">BCR37DRAFT_349849</name>
</gene>
<evidence type="ECO:0000256" key="1">
    <source>
        <dbReference type="ARBA" id="ARBA00022617"/>
    </source>
</evidence>
<dbReference type="SUPFAM" id="SSF55856">
    <property type="entry name" value="Cytochrome b5-like heme/steroid binding domain"/>
    <property type="match status" value="1"/>
</dbReference>
<dbReference type="PRINTS" id="PR00363">
    <property type="entry name" value="CYTOCHROMEB5"/>
</dbReference>
<protein>
    <recommendedName>
        <fullName evidence="6">Cytochrome b5 heme-binding domain-containing protein</fullName>
    </recommendedName>
</protein>
<evidence type="ECO:0000256" key="5">
    <source>
        <dbReference type="SAM" id="MobiDB-lite"/>
    </source>
</evidence>
<feature type="domain" description="Cytochrome b5 heme-binding" evidence="6">
    <location>
        <begin position="66"/>
        <end position="143"/>
    </location>
</feature>
<evidence type="ECO:0000256" key="3">
    <source>
        <dbReference type="ARBA" id="ARBA00023004"/>
    </source>
</evidence>
<dbReference type="InterPro" id="IPR018506">
    <property type="entry name" value="Cyt_B5_heme-BS"/>
</dbReference>
<keyword evidence="2 4" id="KW-0479">Metal-binding</keyword>
<feature type="region of interest" description="Disordered" evidence="5">
    <location>
        <begin position="1"/>
        <end position="34"/>
    </location>
</feature>
<dbReference type="OrthoDB" id="432299at2759"/>
<dbReference type="Pfam" id="PF00173">
    <property type="entry name" value="Cyt-b5"/>
    <property type="match status" value="1"/>
</dbReference>
<proteinExistence type="inferred from homology"/>
<dbReference type="PROSITE" id="PS00191">
    <property type="entry name" value="CYTOCHROME_B5_1"/>
    <property type="match status" value="1"/>
</dbReference>
<dbReference type="InterPro" id="IPR036400">
    <property type="entry name" value="Cyt_B5-like_heme/steroid_sf"/>
</dbReference>
<organism evidence="7 8">
    <name type="scientific">Protomyces lactucae-debilis</name>
    <dbReference type="NCBI Taxonomy" id="2754530"/>
    <lineage>
        <taxon>Eukaryota</taxon>
        <taxon>Fungi</taxon>
        <taxon>Dikarya</taxon>
        <taxon>Ascomycota</taxon>
        <taxon>Taphrinomycotina</taxon>
        <taxon>Taphrinomycetes</taxon>
        <taxon>Taphrinales</taxon>
        <taxon>Protomycetaceae</taxon>
        <taxon>Protomyces</taxon>
    </lineage>
</organism>
<dbReference type="AlphaFoldDB" id="A0A1Y2F7X5"/>
<feature type="compositionally biased region" description="Pro residues" evidence="5">
    <location>
        <begin position="1"/>
        <end position="13"/>
    </location>
</feature>
<dbReference type="RefSeq" id="XP_040723837.1">
    <property type="nucleotide sequence ID" value="XM_040867958.1"/>
</dbReference>
<dbReference type="Proteomes" id="UP000193685">
    <property type="component" value="Unassembled WGS sequence"/>
</dbReference>
<accession>A0A1Y2F7X5</accession>
<dbReference type="OMA" id="GHSQLDW"/>
<dbReference type="STRING" id="56484.A0A1Y2F7X5"/>
<evidence type="ECO:0000256" key="2">
    <source>
        <dbReference type="ARBA" id="ARBA00022723"/>
    </source>
</evidence>
<dbReference type="GeneID" id="63784557"/>
<feature type="compositionally biased region" description="Polar residues" evidence="5">
    <location>
        <begin position="14"/>
        <end position="33"/>
    </location>
</feature>
<dbReference type="InterPro" id="IPR051872">
    <property type="entry name" value="Cytochrome_b5/Flavoprotein_Rdt"/>
</dbReference>
<dbReference type="GO" id="GO:0046872">
    <property type="term" value="F:metal ion binding"/>
    <property type="evidence" value="ECO:0007669"/>
    <property type="project" value="UniProtKB-UniRule"/>
</dbReference>
<dbReference type="EMBL" id="MCFI01000015">
    <property type="protein sequence ID" value="ORY79466.1"/>
    <property type="molecule type" value="Genomic_DNA"/>
</dbReference>
<dbReference type="GO" id="GO:0005737">
    <property type="term" value="C:cytoplasm"/>
    <property type="evidence" value="ECO:0007669"/>
    <property type="project" value="TreeGrafter"/>
</dbReference>
<dbReference type="Gene3D" id="3.10.120.10">
    <property type="entry name" value="Cytochrome b5-like heme/steroid binding domain"/>
    <property type="match status" value="1"/>
</dbReference>
<keyword evidence="3 4" id="KW-0408">Iron</keyword>
<dbReference type="GO" id="GO:0020037">
    <property type="term" value="F:heme binding"/>
    <property type="evidence" value="ECO:0007669"/>
    <property type="project" value="UniProtKB-UniRule"/>
</dbReference>
<keyword evidence="1 4" id="KW-0349">Heme</keyword>
<evidence type="ECO:0000313" key="7">
    <source>
        <dbReference type="EMBL" id="ORY79466.1"/>
    </source>
</evidence>
<dbReference type="PANTHER" id="PTHR46237">
    <property type="entry name" value="CYTOCHROME B5 REDUCTASE 4 FAMILY MEMBER"/>
    <property type="match status" value="1"/>
</dbReference>
<evidence type="ECO:0000313" key="8">
    <source>
        <dbReference type="Proteomes" id="UP000193685"/>
    </source>
</evidence>
<keyword evidence="8" id="KW-1185">Reference proteome</keyword>
<sequence>MPKPIPDRGPPNRAPSQQSSHLGTLSTTQSALPLTSRGKVALKPGHSPLDWARLCNSEDLRGVSGFMRITPSELAKHARRSQGVWMALGGRVYNCSRYIDFHPGGAGQLLRGAGKDATQLFMETHGWVNFEGMLEKCLIGILVPEPEPV</sequence>
<comment type="similarity">
    <text evidence="4">Belongs to the cytochrome b5 family.</text>
</comment>
<reference evidence="7 8" key="1">
    <citation type="submission" date="2016-07" db="EMBL/GenBank/DDBJ databases">
        <title>Pervasive Adenine N6-methylation of Active Genes in Fungi.</title>
        <authorList>
            <consortium name="DOE Joint Genome Institute"/>
            <person name="Mondo S.J."/>
            <person name="Dannebaum R.O."/>
            <person name="Kuo R.C."/>
            <person name="Labutti K."/>
            <person name="Haridas S."/>
            <person name="Kuo A."/>
            <person name="Salamov A."/>
            <person name="Ahrendt S.R."/>
            <person name="Lipzen A."/>
            <person name="Sullivan W."/>
            <person name="Andreopoulos W.B."/>
            <person name="Clum A."/>
            <person name="Lindquist E."/>
            <person name="Daum C."/>
            <person name="Ramamoorthy G.K."/>
            <person name="Gryganskyi A."/>
            <person name="Culley D."/>
            <person name="Magnuson J.K."/>
            <person name="James T.Y."/>
            <person name="O'Malley M.A."/>
            <person name="Stajich J.E."/>
            <person name="Spatafora J.W."/>
            <person name="Visel A."/>
            <person name="Grigoriev I.V."/>
        </authorList>
    </citation>
    <scope>NUCLEOTIDE SEQUENCE [LARGE SCALE GENOMIC DNA]</scope>
    <source>
        <strain evidence="7 8">12-1054</strain>
    </source>
</reference>
<dbReference type="SMART" id="SM01117">
    <property type="entry name" value="Cyt-b5"/>
    <property type="match status" value="1"/>
</dbReference>
<dbReference type="FunFam" id="3.10.120.10:FF:000001">
    <property type="entry name" value="Cytochrome b5 reductase 4"/>
    <property type="match status" value="1"/>
</dbReference>
<dbReference type="PROSITE" id="PS50255">
    <property type="entry name" value="CYTOCHROME_B5_2"/>
    <property type="match status" value="1"/>
</dbReference>
<comment type="caution">
    <text evidence="7">The sequence shown here is derived from an EMBL/GenBank/DDBJ whole genome shotgun (WGS) entry which is preliminary data.</text>
</comment>
<dbReference type="GO" id="GO:0004128">
    <property type="term" value="F:cytochrome-b5 reductase activity, acting on NAD(P)H"/>
    <property type="evidence" value="ECO:0007669"/>
    <property type="project" value="TreeGrafter"/>
</dbReference>